<reference evidence="2 3" key="1">
    <citation type="journal article" date="2015" name="Nature">
        <title>rRNA introns, odd ribosomes, and small enigmatic genomes across a large radiation of phyla.</title>
        <authorList>
            <person name="Brown C.T."/>
            <person name="Hug L.A."/>
            <person name="Thomas B.C."/>
            <person name="Sharon I."/>
            <person name="Castelle C.J."/>
            <person name="Singh A."/>
            <person name="Wilkins M.J."/>
            <person name="Williams K.H."/>
            <person name="Banfield J.F."/>
        </authorList>
    </citation>
    <scope>NUCLEOTIDE SEQUENCE [LARGE SCALE GENOMIC DNA]</scope>
</reference>
<dbReference type="AlphaFoldDB" id="A0A0G1XNT5"/>
<feature type="transmembrane region" description="Helical" evidence="1">
    <location>
        <begin position="46"/>
        <end position="68"/>
    </location>
</feature>
<organism evidence="2 3">
    <name type="scientific">Candidatus Uhrbacteria bacterium GW2011_GWA2_53_10</name>
    <dbReference type="NCBI Taxonomy" id="1618980"/>
    <lineage>
        <taxon>Bacteria</taxon>
        <taxon>Candidatus Uhriibacteriota</taxon>
    </lineage>
</organism>
<evidence type="ECO:0000313" key="3">
    <source>
        <dbReference type="Proteomes" id="UP000034711"/>
    </source>
</evidence>
<gene>
    <name evidence="2" type="ORF">UY77_C0009G0001</name>
</gene>
<evidence type="ECO:0000313" key="2">
    <source>
        <dbReference type="EMBL" id="KKW32933.1"/>
    </source>
</evidence>
<keyword evidence="1" id="KW-0812">Transmembrane</keyword>
<dbReference type="Proteomes" id="UP000034711">
    <property type="component" value="Unassembled WGS sequence"/>
</dbReference>
<keyword evidence="1" id="KW-0472">Membrane</keyword>
<proteinExistence type="predicted"/>
<sequence length="139" mass="15881">MWFMWLCFGAFTMFLFEDGFYRKSPPERFARFCKFLLNPVVVEFGEALLLLAIFVYFSTLIGAIYACIYTARNFAYTPTIWIFVGASVYFIIFCLVRIMRSSARLEKAVVAAASTAGPPATESLPNNVVRLRTRSRTTH</sequence>
<evidence type="ECO:0000256" key="1">
    <source>
        <dbReference type="SAM" id="Phobius"/>
    </source>
</evidence>
<feature type="transmembrane region" description="Helical" evidence="1">
    <location>
        <begin position="80"/>
        <end position="99"/>
    </location>
</feature>
<protein>
    <submittedName>
        <fullName evidence="2">Uncharacterized protein</fullName>
    </submittedName>
</protein>
<dbReference type="EMBL" id="LCRI01000009">
    <property type="protein sequence ID" value="KKW32933.1"/>
    <property type="molecule type" value="Genomic_DNA"/>
</dbReference>
<comment type="caution">
    <text evidence="2">The sequence shown here is derived from an EMBL/GenBank/DDBJ whole genome shotgun (WGS) entry which is preliminary data.</text>
</comment>
<name>A0A0G1XNT5_9BACT</name>
<keyword evidence="1" id="KW-1133">Transmembrane helix</keyword>
<accession>A0A0G1XNT5</accession>